<proteinExistence type="predicted"/>
<dbReference type="RefSeq" id="WP_093539955.1">
    <property type="nucleotide sequence ID" value="NZ_BAAATU010000062.1"/>
</dbReference>
<feature type="domain" description="PLL-like beta propeller" evidence="2">
    <location>
        <begin position="43"/>
        <end position="127"/>
    </location>
</feature>
<keyword evidence="4" id="KW-1185">Reference proteome</keyword>
<evidence type="ECO:0000256" key="1">
    <source>
        <dbReference type="SAM" id="SignalP"/>
    </source>
</evidence>
<dbReference type="SUPFAM" id="SSF89372">
    <property type="entry name" value="Fucose-specific lectin"/>
    <property type="match status" value="1"/>
</dbReference>
<dbReference type="Proteomes" id="UP001596200">
    <property type="component" value="Unassembled WGS sequence"/>
</dbReference>
<dbReference type="Pfam" id="PF26607">
    <property type="entry name" value="DUF8189"/>
    <property type="match status" value="1"/>
</dbReference>
<keyword evidence="1" id="KW-0732">Signal</keyword>
<evidence type="ECO:0000259" key="2">
    <source>
        <dbReference type="Pfam" id="PF26607"/>
    </source>
</evidence>
<reference evidence="4" key="1">
    <citation type="journal article" date="2019" name="Int. J. Syst. Evol. Microbiol.">
        <title>The Global Catalogue of Microorganisms (GCM) 10K type strain sequencing project: providing services to taxonomists for standard genome sequencing and annotation.</title>
        <authorList>
            <consortium name="The Broad Institute Genomics Platform"/>
            <consortium name="The Broad Institute Genome Sequencing Center for Infectious Disease"/>
            <person name="Wu L."/>
            <person name="Ma J."/>
        </authorList>
    </citation>
    <scope>NUCLEOTIDE SEQUENCE [LARGE SCALE GENOMIC DNA]</scope>
    <source>
        <strain evidence="4">JCM 4147</strain>
    </source>
</reference>
<name>A0ABW1GC77_9ACTN</name>
<protein>
    <recommendedName>
        <fullName evidence="2">PLL-like beta propeller domain-containing protein</fullName>
    </recommendedName>
</protein>
<gene>
    <name evidence="3" type="ORF">ACFP1B_03045</name>
</gene>
<organism evidence="3 4">
    <name type="scientific">Streptomyces pulveraceus</name>
    <dbReference type="NCBI Taxonomy" id="68258"/>
    <lineage>
        <taxon>Bacteria</taxon>
        <taxon>Bacillati</taxon>
        <taxon>Actinomycetota</taxon>
        <taxon>Actinomycetes</taxon>
        <taxon>Kitasatosporales</taxon>
        <taxon>Streptomycetaceae</taxon>
        <taxon>Streptomyces</taxon>
    </lineage>
</organism>
<accession>A0ABW1GC77</accession>
<dbReference type="InterPro" id="IPR058502">
    <property type="entry name" value="PLL-like_beta-prop"/>
</dbReference>
<comment type="caution">
    <text evidence="3">The sequence shown here is derived from an EMBL/GenBank/DDBJ whole genome shotgun (WGS) entry which is preliminary data.</text>
</comment>
<feature type="signal peptide" evidence="1">
    <location>
        <begin position="1"/>
        <end position="26"/>
    </location>
</feature>
<evidence type="ECO:0000313" key="3">
    <source>
        <dbReference type="EMBL" id="MFC5912420.1"/>
    </source>
</evidence>
<sequence length="132" mass="14339">MKRIKAALLTAAVVAGMTVAATPAQAVDYCNIGGGTIICEYGVSTTTLPDGTKQEFAIGTDRAVWTRWTKSGGWTSWTSMGGEWYSSVGIRTQQVYPYLFALVLKGSDGWLWANWRDSGGNWTGWSHLPDPT</sequence>
<dbReference type="EMBL" id="JBHSPU010000002">
    <property type="protein sequence ID" value="MFC5912420.1"/>
    <property type="molecule type" value="Genomic_DNA"/>
</dbReference>
<feature type="chain" id="PRO_5047265090" description="PLL-like beta propeller domain-containing protein" evidence="1">
    <location>
        <begin position="27"/>
        <end position="132"/>
    </location>
</feature>
<evidence type="ECO:0000313" key="4">
    <source>
        <dbReference type="Proteomes" id="UP001596200"/>
    </source>
</evidence>